<keyword evidence="5" id="KW-1185">Reference proteome</keyword>
<dbReference type="Gene3D" id="3.40.50.1820">
    <property type="entry name" value="alpha/beta hydrolase"/>
    <property type="match status" value="1"/>
</dbReference>
<keyword evidence="1 4" id="KW-0378">Hydrolase</keyword>
<dbReference type="PANTHER" id="PTHR43329">
    <property type="entry name" value="EPOXIDE HYDROLASE"/>
    <property type="match status" value="1"/>
</dbReference>
<protein>
    <submittedName>
        <fullName evidence="4">Alpha/Beta hydrolase protein</fullName>
    </submittedName>
</protein>
<dbReference type="InterPro" id="IPR000073">
    <property type="entry name" value="AB_hydrolase_1"/>
</dbReference>
<comment type="caution">
    <text evidence="4">The sequence shown here is derived from an EMBL/GenBank/DDBJ whole genome shotgun (WGS) entry which is preliminary data.</text>
</comment>
<dbReference type="SUPFAM" id="SSF53474">
    <property type="entry name" value="alpha/beta-Hydrolases"/>
    <property type="match status" value="1"/>
</dbReference>
<dbReference type="InterPro" id="IPR029058">
    <property type="entry name" value="AB_hydrolase_fold"/>
</dbReference>
<evidence type="ECO:0000313" key="5">
    <source>
        <dbReference type="Proteomes" id="UP001275084"/>
    </source>
</evidence>
<dbReference type="Proteomes" id="UP001275084">
    <property type="component" value="Unassembled WGS sequence"/>
</dbReference>
<sequence>MVSLDKLTPADPRVEHHTVTIRGNTYHYLLGNSSSPPAGTILLVHGWPDLSFGWRYQVPLLLSLNLRVVVPDMLGYGRTDAPEAAAEYSLKNMSDDLAALAAHVAGPGEQIILGGHDWGGAVVWRFALWHPQLVRAVFSVCTPYAPPRPAYIAPPDLIKILPNFRYQLQLAGPEVEAYVVGKERLRQFLNTLYGGRGPNREAAFTTADGVIFENLDKVGPTPLMSVEEVDFYVNEYERHGMHGPLNWYRTAKFNFDEELPLAEAGDAKTRVKAPSLIITASRDSALPPSMSANMDKSFDDLEKREVNASHWALWEAPADVNSHIAEFLTKVLNSDQPLQASI</sequence>
<name>A0AAJ0MG49_9PEZI</name>
<dbReference type="InterPro" id="IPR000639">
    <property type="entry name" value="Epox_hydrolase-like"/>
</dbReference>
<reference evidence="4" key="1">
    <citation type="journal article" date="2023" name="Mol. Phylogenet. Evol.">
        <title>Genome-scale phylogeny and comparative genomics of the fungal order Sordariales.</title>
        <authorList>
            <person name="Hensen N."/>
            <person name="Bonometti L."/>
            <person name="Westerberg I."/>
            <person name="Brannstrom I.O."/>
            <person name="Guillou S."/>
            <person name="Cros-Aarteil S."/>
            <person name="Calhoun S."/>
            <person name="Haridas S."/>
            <person name="Kuo A."/>
            <person name="Mondo S."/>
            <person name="Pangilinan J."/>
            <person name="Riley R."/>
            <person name="LaButti K."/>
            <person name="Andreopoulos B."/>
            <person name="Lipzen A."/>
            <person name="Chen C."/>
            <person name="Yan M."/>
            <person name="Daum C."/>
            <person name="Ng V."/>
            <person name="Clum A."/>
            <person name="Steindorff A."/>
            <person name="Ohm R.A."/>
            <person name="Martin F."/>
            <person name="Silar P."/>
            <person name="Natvig D.O."/>
            <person name="Lalanne C."/>
            <person name="Gautier V."/>
            <person name="Ament-Velasquez S.L."/>
            <person name="Kruys A."/>
            <person name="Hutchinson M.I."/>
            <person name="Powell A.J."/>
            <person name="Barry K."/>
            <person name="Miller A.N."/>
            <person name="Grigoriev I.V."/>
            <person name="Debuchy R."/>
            <person name="Gladieux P."/>
            <person name="Hiltunen Thoren M."/>
            <person name="Johannesson H."/>
        </authorList>
    </citation>
    <scope>NUCLEOTIDE SEQUENCE</scope>
    <source>
        <strain evidence="4">CBS 955.72</strain>
    </source>
</reference>
<dbReference type="PRINTS" id="PR00111">
    <property type="entry name" value="ABHYDROLASE"/>
</dbReference>
<proteinExistence type="inferred from homology"/>
<gene>
    <name evidence="4" type="ORF">B0T25DRAFT_156857</name>
</gene>
<dbReference type="EMBL" id="JAUIQD010000003">
    <property type="protein sequence ID" value="KAK3357386.1"/>
    <property type="molecule type" value="Genomic_DNA"/>
</dbReference>
<accession>A0AAJ0MG49</accession>
<dbReference type="PRINTS" id="PR00412">
    <property type="entry name" value="EPOXHYDRLASE"/>
</dbReference>
<dbReference type="AlphaFoldDB" id="A0AAJ0MG49"/>
<evidence type="ECO:0000259" key="3">
    <source>
        <dbReference type="Pfam" id="PF00561"/>
    </source>
</evidence>
<dbReference type="Pfam" id="PF00561">
    <property type="entry name" value="Abhydrolase_1"/>
    <property type="match status" value="1"/>
</dbReference>
<comment type="similarity">
    <text evidence="2">Belongs to the AB hydrolase superfamily. Epoxide hydrolase family.</text>
</comment>
<organism evidence="4 5">
    <name type="scientific">Lasiosphaeria hispida</name>
    <dbReference type="NCBI Taxonomy" id="260671"/>
    <lineage>
        <taxon>Eukaryota</taxon>
        <taxon>Fungi</taxon>
        <taxon>Dikarya</taxon>
        <taxon>Ascomycota</taxon>
        <taxon>Pezizomycotina</taxon>
        <taxon>Sordariomycetes</taxon>
        <taxon>Sordariomycetidae</taxon>
        <taxon>Sordariales</taxon>
        <taxon>Lasiosphaeriaceae</taxon>
        <taxon>Lasiosphaeria</taxon>
    </lineage>
</organism>
<dbReference type="GO" id="GO:0016787">
    <property type="term" value="F:hydrolase activity"/>
    <property type="evidence" value="ECO:0007669"/>
    <property type="project" value="UniProtKB-KW"/>
</dbReference>
<evidence type="ECO:0000256" key="2">
    <source>
        <dbReference type="ARBA" id="ARBA00038334"/>
    </source>
</evidence>
<feature type="domain" description="AB hydrolase-1" evidence="3">
    <location>
        <begin position="40"/>
        <end position="317"/>
    </location>
</feature>
<reference evidence="4" key="2">
    <citation type="submission" date="2023-06" db="EMBL/GenBank/DDBJ databases">
        <authorList>
            <consortium name="Lawrence Berkeley National Laboratory"/>
            <person name="Haridas S."/>
            <person name="Hensen N."/>
            <person name="Bonometti L."/>
            <person name="Westerberg I."/>
            <person name="Brannstrom I.O."/>
            <person name="Guillou S."/>
            <person name="Cros-Aarteil S."/>
            <person name="Calhoun S."/>
            <person name="Kuo A."/>
            <person name="Mondo S."/>
            <person name="Pangilinan J."/>
            <person name="Riley R."/>
            <person name="Labutti K."/>
            <person name="Andreopoulos B."/>
            <person name="Lipzen A."/>
            <person name="Chen C."/>
            <person name="Yanf M."/>
            <person name="Daum C."/>
            <person name="Ng V."/>
            <person name="Clum A."/>
            <person name="Steindorff A."/>
            <person name="Ohm R."/>
            <person name="Martin F."/>
            <person name="Silar P."/>
            <person name="Natvig D."/>
            <person name="Lalanne C."/>
            <person name="Gautier V."/>
            <person name="Ament-Velasquez S.L."/>
            <person name="Kruys A."/>
            <person name="Hutchinson M.I."/>
            <person name="Powell A.J."/>
            <person name="Barry K."/>
            <person name="Miller A.N."/>
            <person name="Grigoriev I.V."/>
            <person name="Debuchy R."/>
            <person name="Gladieux P."/>
            <person name="Thoren M.H."/>
            <person name="Johannesson H."/>
        </authorList>
    </citation>
    <scope>NUCLEOTIDE SEQUENCE</scope>
    <source>
        <strain evidence="4">CBS 955.72</strain>
    </source>
</reference>
<evidence type="ECO:0000256" key="1">
    <source>
        <dbReference type="ARBA" id="ARBA00022801"/>
    </source>
</evidence>
<evidence type="ECO:0000313" key="4">
    <source>
        <dbReference type="EMBL" id="KAK3357386.1"/>
    </source>
</evidence>